<evidence type="ECO:0000313" key="1">
    <source>
        <dbReference type="EMBL" id="CCX31859.1"/>
    </source>
</evidence>
<sequence>MADRKGKASETPKKWGKFSSFFSPLKNFASSFKPHKNVKRYKISAPIEIAQTKQVVTTLISLEDAESLPPSAIPSGAIVVISLDAARKKFTGVLPYILDDTFTISGGGIDSGSSTSSGSSMGSFQWSFLETRPDSGFGDGTVRESMDQDSLGWDF</sequence>
<gene>
    <name evidence="1" type="ORF">PCON_11529</name>
</gene>
<dbReference type="Proteomes" id="UP000018144">
    <property type="component" value="Unassembled WGS sequence"/>
</dbReference>
<accession>U4LID9</accession>
<protein>
    <submittedName>
        <fullName evidence="1">Uncharacterized protein</fullName>
    </submittedName>
</protein>
<keyword evidence="2" id="KW-1185">Reference proteome</keyword>
<dbReference type="EMBL" id="HF935655">
    <property type="protein sequence ID" value="CCX31859.1"/>
    <property type="molecule type" value="Genomic_DNA"/>
</dbReference>
<name>U4LID9_PYROM</name>
<dbReference type="AlphaFoldDB" id="U4LID9"/>
<proteinExistence type="predicted"/>
<reference evidence="1 2" key="1">
    <citation type="journal article" date="2013" name="PLoS Genet.">
        <title>The genome and development-dependent transcriptomes of Pyronema confluens: a window into fungal evolution.</title>
        <authorList>
            <person name="Traeger S."/>
            <person name="Altegoer F."/>
            <person name="Freitag M."/>
            <person name="Gabaldon T."/>
            <person name="Kempken F."/>
            <person name="Kumar A."/>
            <person name="Marcet-Houben M."/>
            <person name="Poggeler S."/>
            <person name="Stajich J.E."/>
            <person name="Nowrousian M."/>
        </authorList>
    </citation>
    <scope>NUCLEOTIDE SEQUENCE [LARGE SCALE GENOMIC DNA]</scope>
    <source>
        <strain evidence="2">CBS 100304</strain>
        <tissue evidence="1">Vegetative mycelium</tissue>
    </source>
</reference>
<evidence type="ECO:0000313" key="2">
    <source>
        <dbReference type="Proteomes" id="UP000018144"/>
    </source>
</evidence>
<organism evidence="1 2">
    <name type="scientific">Pyronema omphalodes (strain CBS 100304)</name>
    <name type="common">Pyronema confluens</name>
    <dbReference type="NCBI Taxonomy" id="1076935"/>
    <lineage>
        <taxon>Eukaryota</taxon>
        <taxon>Fungi</taxon>
        <taxon>Dikarya</taxon>
        <taxon>Ascomycota</taxon>
        <taxon>Pezizomycotina</taxon>
        <taxon>Pezizomycetes</taxon>
        <taxon>Pezizales</taxon>
        <taxon>Pyronemataceae</taxon>
        <taxon>Pyronema</taxon>
    </lineage>
</organism>